<dbReference type="EMBL" id="CP154834">
    <property type="protein sequence ID" value="XAO73486.1"/>
    <property type="molecule type" value="Genomic_DNA"/>
</dbReference>
<sequence>MKTFDIRGPILVYPESTLYSIRKEYKDGAFMVSYAVYTYAKEPTSAREGSFIGSAILFIDEIAEENITIRCLNEFHKNLIGKNVEKDTLSVNHSDLFSVSKLTDFDKIKFNLKKINALDSAEMTGKQLMVYCETNPSVLQTMFIKSLDLLNVYDTIYFTASQDIVKFVHQKSIFRFVEKDGFENEIQKLAEERKRKIQEIIADFEREKSRLEDAKKQTYEDCKSKIEKNKELHAVNAGKIAESEKNLARINDVYQTFSGKIDEHLTRLKTADASALNGIRQSYRENKNIFTENIRDLKIPDLGIISEMRPAHRPEPFKQSGNHIYSHSREREDSSDRPNIYRIATVVLSVLLAAAISGFVWFYLETEEKRSRTTI</sequence>
<dbReference type="RefSeq" id="WP_345765953.1">
    <property type="nucleotide sequence ID" value="NZ_CP154834.1"/>
</dbReference>
<gene>
    <name evidence="4" type="ORF">AAFP95_17345</name>
</gene>
<evidence type="ECO:0000313" key="5">
    <source>
        <dbReference type="Proteomes" id="UP001463665"/>
    </source>
</evidence>
<evidence type="ECO:0000256" key="2">
    <source>
        <dbReference type="SAM" id="MobiDB-lite"/>
    </source>
</evidence>
<protein>
    <submittedName>
        <fullName evidence="4">Uncharacterized protein</fullName>
    </submittedName>
</protein>
<name>A0AAU6WLI2_9FLAO</name>
<dbReference type="Proteomes" id="UP001463665">
    <property type="component" value="Chromosome"/>
</dbReference>
<accession>A0AAU6WLI2</accession>
<reference evidence="4 5" key="1">
    <citation type="submission" date="2024-04" db="EMBL/GenBank/DDBJ databases">
        <title>Genome sequencing and assembly of rice foliar adapted Chryseobacterium endophyticum OsEnb-ALM-A6.</title>
        <authorList>
            <person name="Kumar S."/>
            <person name="Javed M."/>
            <person name="Chouhan V."/>
            <person name="Charishma K."/>
            <person name="Patel A."/>
            <person name="Kumar M."/>
            <person name="Sahu K.P."/>
            <person name="Kumar A."/>
        </authorList>
    </citation>
    <scope>NUCLEOTIDE SEQUENCE [LARGE SCALE GENOMIC DNA]</scope>
    <source>
        <strain evidence="4 5">OsEnb-ALM-A6</strain>
    </source>
</reference>
<evidence type="ECO:0000256" key="1">
    <source>
        <dbReference type="SAM" id="Coils"/>
    </source>
</evidence>
<dbReference type="AlphaFoldDB" id="A0AAU6WLI2"/>
<feature type="region of interest" description="Disordered" evidence="2">
    <location>
        <begin position="311"/>
        <end position="333"/>
    </location>
</feature>
<keyword evidence="3" id="KW-0472">Membrane</keyword>
<keyword evidence="1" id="KW-0175">Coiled coil</keyword>
<organism evidence="4 5">
    <name type="scientific">Chryseobacterium endophyticum</name>
    <dbReference type="NCBI Taxonomy" id="1854762"/>
    <lineage>
        <taxon>Bacteria</taxon>
        <taxon>Pseudomonadati</taxon>
        <taxon>Bacteroidota</taxon>
        <taxon>Flavobacteriia</taxon>
        <taxon>Flavobacteriales</taxon>
        <taxon>Weeksellaceae</taxon>
        <taxon>Chryseobacterium group</taxon>
        <taxon>Chryseobacterium</taxon>
    </lineage>
</organism>
<evidence type="ECO:0000256" key="3">
    <source>
        <dbReference type="SAM" id="Phobius"/>
    </source>
</evidence>
<proteinExistence type="predicted"/>
<keyword evidence="3" id="KW-0812">Transmembrane</keyword>
<keyword evidence="5" id="KW-1185">Reference proteome</keyword>
<feature type="transmembrane region" description="Helical" evidence="3">
    <location>
        <begin position="340"/>
        <end position="364"/>
    </location>
</feature>
<feature type="coiled-coil region" evidence="1">
    <location>
        <begin position="179"/>
        <end position="221"/>
    </location>
</feature>
<evidence type="ECO:0000313" key="4">
    <source>
        <dbReference type="EMBL" id="XAO73486.1"/>
    </source>
</evidence>
<keyword evidence="3" id="KW-1133">Transmembrane helix</keyword>